<dbReference type="PANTHER" id="PTHR46890:SF48">
    <property type="entry name" value="RNA-DIRECTED DNA POLYMERASE"/>
    <property type="match status" value="1"/>
</dbReference>
<proteinExistence type="predicted"/>
<reference evidence="1" key="1">
    <citation type="submission" date="2019-08" db="EMBL/GenBank/DDBJ databases">
        <authorList>
            <person name="Liu F."/>
        </authorList>
    </citation>
    <scope>NUCLEOTIDE SEQUENCE [LARGE SCALE GENOMIC DNA]</scope>
    <source>
        <strain evidence="1">PA1801</strain>
        <tissue evidence="1">Leaf</tissue>
    </source>
</reference>
<protein>
    <submittedName>
        <fullName evidence="1">Reverse transcriptase</fullName>
    </submittedName>
</protein>
<dbReference type="Proteomes" id="UP000325315">
    <property type="component" value="Unassembled WGS sequence"/>
</dbReference>
<name>A0A5B6W511_9ROSI</name>
<keyword evidence="1" id="KW-0695">RNA-directed DNA polymerase</keyword>
<gene>
    <name evidence="1" type="ORF">EPI10_010708</name>
</gene>
<comment type="caution">
    <text evidence="1">The sequence shown here is derived from an EMBL/GenBank/DDBJ whole genome shotgun (WGS) entry which is preliminary data.</text>
</comment>
<accession>A0A5B6W511</accession>
<keyword evidence="1" id="KW-0548">Nucleotidyltransferase</keyword>
<organism evidence="1 2">
    <name type="scientific">Gossypium australe</name>
    <dbReference type="NCBI Taxonomy" id="47621"/>
    <lineage>
        <taxon>Eukaryota</taxon>
        <taxon>Viridiplantae</taxon>
        <taxon>Streptophyta</taxon>
        <taxon>Embryophyta</taxon>
        <taxon>Tracheophyta</taxon>
        <taxon>Spermatophyta</taxon>
        <taxon>Magnoliopsida</taxon>
        <taxon>eudicotyledons</taxon>
        <taxon>Gunneridae</taxon>
        <taxon>Pentapetalae</taxon>
        <taxon>rosids</taxon>
        <taxon>malvids</taxon>
        <taxon>Malvales</taxon>
        <taxon>Malvaceae</taxon>
        <taxon>Malvoideae</taxon>
        <taxon>Gossypium</taxon>
    </lineage>
</organism>
<dbReference type="AlphaFoldDB" id="A0A5B6W511"/>
<keyword evidence="1" id="KW-0808">Transferase</keyword>
<dbReference type="GO" id="GO:0003964">
    <property type="term" value="F:RNA-directed DNA polymerase activity"/>
    <property type="evidence" value="ECO:0007669"/>
    <property type="project" value="UniProtKB-KW"/>
</dbReference>
<keyword evidence="2" id="KW-1185">Reference proteome</keyword>
<dbReference type="OrthoDB" id="999775at2759"/>
<evidence type="ECO:0000313" key="2">
    <source>
        <dbReference type="Proteomes" id="UP000325315"/>
    </source>
</evidence>
<dbReference type="InterPro" id="IPR052343">
    <property type="entry name" value="Retrotransposon-Effector_Assoc"/>
</dbReference>
<sequence length="180" mass="21256">MTHELHTEIAEIEGVVRAYFMDLFMIVRTKNLDYMLSGEEIVEALKEMGPKKASRANDFSMLFYQKFWHIVGKNTCLFYFNILNRGDSFEELNKINIVLILKISDLTSLKNFRHISLCMVIYKKIVKIVANRFKWYLTYALMKRKALLCRVLHAYKHKRTGINGFLSLKLDKSKAYDRVE</sequence>
<dbReference type="EMBL" id="SMMG02000004">
    <property type="protein sequence ID" value="KAA3476760.1"/>
    <property type="molecule type" value="Genomic_DNA"/>
</dbReference>
<dbReference type="PANTHER" id="PTHR46890">
    <property type="entry name" value="NON-LTR RETROLELEMENT REVERSE TRANSCRIPTASE-LIKE PROTEIN-RELATED"/>
    <property type="match status" value="1"/>
</dbReference>
<evidence type="ECO:0000313" key="1">
    <source>
        <dbReference type="EMBL" id="KAA3476760.1"/>
    </source>
</evidence>